<dbReference type="GO" id="GO:0005634">
    <property type="term" value="C:nucleus"/>
    <property type="evidence" value="ECO:0007669"/>
    <property type="project" value="TreeGrafter"/>
</dbReference>
<dbReference type="PROSITE" id="PS00036">
    <property type="entry name" value="BZIP_BASIC"/>
    <property type="match status" value="1"/>
</dbReference>
<dbReference type="InterPro" id="IPR000837">
    <property type="entry name" value="AP-1"/>
</dbReference>
<proteinExistence type="predicted"/>
<evidence type="ECO:0000256" key="4">
    <source>
        <dbReference type="SAM" id="Coils"/>
    </source>
</evidence>
<keyword evidence="8" id="KW-1185">Reference proteome</keyword>
<feature type="region of interest" description="Disordered" evidence="5">
    <location>
        <begin position="33"/>
        <end position="102"/>
    </location>
</feature>
<feature type="domain" description="BZIP" evidence="6">
    <location>
        <begin position="107"/>
        <end position="170"/>
    </location>
</feature>
<sequence length="308" mass="33359">MLQPNGTSTSTITFAGDEYKYAVADILTSFASGETSTPTNIRTSSTNDDDSSLEQDTQWFPPGGKRSRYESSAIVIQPYSPGSSSSTGTTTNRRRRLRDENLTAEEMERRNIRRERNKVAAAKCRQRRVDLTNKLIVESEGLEEEQSKLENEIQMLQQQKEQLEFLLEAHKPVCSAHVSLSQTTAVVKTEKSDIAYSSSISSTSCISASTYQASTSSLANATSTRPNTLPIPTRPQNQSLCSVTDATGVSITTPSSVFNFGLDSMLDGHTGLTPITGTPSCASQIQRNSTDGSSSSENLSSPTTLMAL</sequence>
<keyword evidence="3" id="KW-0804">Transcription</keyword>
<evidence type="ECO:0000259" key="6">
    <source>
        <dbReference type="PROSITE" id="PS50217"/>
    </source>
</evidence>
<dbReference type="SMART" id="SM00338">
    <property type="entry name" value="BRLZ"/>
    <property type="match status" value="1"/>
</dbReference>
<keyword evidence="4" id="KW-0175">Coiled coil</keyword>
<feature type="compositionally biased region" description="Low complexity" evidence="5">
    <location>
        <begin position="289"/>
        <end position="308"/>
    </location>
</feature>
<keyword evidence="2" id="KW-0238">DNA-binding</keyword>
<dbReference type="CDD" id="cd14721">
    <property type="entry name" value="bZIP_Fos"/>
    <property type="match status" value="1"/>
</dbReference>
<keyword evidence="1" id="KW-0805">Transcription regulation</keyword>
<evidence type="ECO:0000313" key="8">
    <source>
        <dbReference type="Proteomes" id="UP001208570"/>
    </source>
</evidence>
<dbReference type="Pfam" id="PF00170">
    <property type="entry name" value="bZIP_1"/>
    <property type="match status" value="1"/>
</dbReference>
<evidence type="ECO:0000256" key="1">
    <source>
        <dbReference type="ARBA" id="ARBA00023015"/>
    </source>
</evidence>
<dbReference type="PROSITE" id="PS50217">
    <property type="entry name" value="BZIP"/>
    <property type="match status" value="1"/>
</dbReference>
<dbReference type="Gene3D" id="1.20.5.170">
    <property type="match status" value="1"/>
</dbReference>
<dbReference type="PRINTS" id="PR00042">
    <property type="entry name" value="LEUZIPPRFOS"/>
</dbReference>
<dbReference type="PANTHER" id="PTHR23351">
    <property type="entry name" value="FOS TRANSCRIPTION FACTOR-RELATED"/>
    <property type="match status" value="1"/>
</dbReference>
<evidence type="ECO:0000256" key="5">
    <source>
        <dbReference type="SAM" id="MobiDB-lite"/>
    </source>
</evidence>
<dbReference type="Proteomes" id="UP001208570">
    <property type="component" value="Unassembled WGS sequence"/>
</dbReference>
<evidence type="ECO:0000256" key="2">
    <source>
        <dbReference type="ARBA" id="ARBA00023125"/>
    </source>
</evidence>
<dbReference type="SUPFAM" id="SSF57959">
    <property type="entry name" value="Leucine zipper domain"/>
    <property type="match status" value="1"/>
</dbReference>
<name>A0AAD9MU09_9ANNE</name>
<comment type="caution">
    <text evidence="7">The sequence shown here is derived from an EMBL/GenBank/DDBJ whole genome shotgun (WGS) entry which is preliminary data.</text>
</comment>
<feature type="region of interest" description="Disordered" evidence="5">
    <location>
        <begin position="277"/>
        <end position="308"/>
    </location>
</feature>
<reference evidence="7" key="1">
    <citation type="journal article" date="2023" name="Mol. Biol. Evol.">
        <title>Third-Generation Sequencing Reveals the Adaptive Role of the Epigenome in Three Deep-Sea Polychaetes.</title>
        <authorList>
            <person name="Perez M."/>
            <person name="Aroh O."/>
            <person name="Sun Y."/>
            <person name="Lan Y."/>
            <person name="Juniper S.K."/>
            <person name="Young C.R."/>
            <person name="Angers B."/>
            <person name="Qian P.Y."/>
        </authorList>
    </citation>
    <scope>NUCLEOTIDE SEQUENCE</scope>
    <source>
        <strain evidence="7">P08H-3</strain>
    </source>
</reference>
<dbReference type="EMBL" id="JAODUP010000684">
    <property type="protein sequence ID" value="KAK2145390.1"/>
    <property type="molecule type" value="Genomic_DNA"/>
</dbReference>
<dbReference type="AlphaFoldDB" id="A0AAD9MU09"/>
<feature type="compositionally biased region" description="Polar residues" evidence="5">
    <location>
        <begin position="277"/>
        <end position="288"/>
    </location>
</feature>
<accession>A0AAD9MU09</accession>
<feature type="coiled-coil region" evidence="4">
    <location>
        <begin position="132"/>
        <end position="169"/>
    </location>
</feature>
<feature type="compositionally biased region" description="Polar residues" evidence="5">
    <location>
        <begin position="33"/>
        <end position="46"/>
    </location>
</feature>
<dbReference type="PANTHER" id="PTHR23351:SF24">
    <property type="entry name" value="ACTIVATING TRANSCRIPTION FACTOR 3-RELATED"/>
    <property type="match status" value="1"/>
</dbReference>
<organism evidence="7 8">
    <name type="scientific">Paralvinella palmiformis</name>
    <dbReference type="NCBI Taxonomy" id="53620"/>
    <lineage>
        <taxon>Eukaryota</taxon>
        <taxon>Metazoa</taxon>
        <taxon>Spiralia</taxon>
        <taxon>Lophotrochozoa</taxon>
        <taxon>Annelida</taxon>
        <taxon>Polychaeta</taxon>
        <taxon>Sedentaria</taxon>
        <taxon>Canalipalpata</taxon>
        <taxon>Terebellida</taxon>
        <taxon>Terebelliformia</taxon>
        <taxon>Alvinellidae</taxon>
        <taxon>Paralvinella</taxon>
    </lineage>
</organism>
<dbReference type="InterPro" id="IPR046347">
    <property type="entry name" value="bZIP_sf"/>
</dbReference>
<dbReference type="FunFam" id="1.20.5.170:FF:000006">
    <property type="entry name" value="fos-related antigen 2 isoform X1"/>
    <property type="match status" value="1"/>
</dbReference>
<protein>
    <recommendedName>
        <fullName evidence="6">BZIP domain-containing protein</fullName>
    </recommendedName>
</protein>
<dbReference type="InterPro" id="IPR004827">
    <property type="entry name" value="bZIP"/>
</dbReference>
<evidence type="ECO:0000256" key="3">
    <source>
        <dbReference type="ARBA" id="ARBA00023163"/>
    </source>
</evidence>
<feature type="compositionally biased region" description="Low complexity" evidence="5">
    <location>
        <begin position="82"/>
        <end position="91"/>
    </location>
</feature>
<evidence type="ECO:0000313" key="7">
    <source>
        <dbReference type="EMBL" id="KAK2145390.1"/>
    </source>
</evidence>
<dbReference type="GO" id="GO:0000978">
    <property type="term" value="F:RNA polymerase II cis-regulatory region sequence-specific DNA binding"/>
    <property type="evidence" value="ECO:0007669"/>
    <property type="project" value="TreeGrafter"/>
</dbReference>
<gene>
    <name evidence="7" type="ORF">LSH36_685g00042</name>
</gene>
<dbReference type="GO" id="GO:0000981">
    <property type="term" value="F:DNA-binding transcription factor activity, RNA polymerase II-specific"/>
    <property type="evidence" value="ECO:0007669"/>
    <property type="project" value="TreeGrafter"/>
</dbReference>